<dbReference type="InterPro" id="IPR014182">
    <property type="entry name" value="ADH_Zn_typ-1"/>
</dbReference>
<dbReference type="InterPro" id="IPR013154">
    <property type="entry name" value="ADH-like_N"/>
</dbReference>
<keyword evidence="9" id="KW-1185">Reference proteome</keyword>
<dbReference type="PANTHER" id="PTHR44154:SF1">
    <property type="entry name" value="QUINONE OXIDOREDUCTASE"/>
    <property type="match status" value="1"/>
</dbReference>
<evidence type="ECO:0000256" key="5">
    <source>
        <dbReference type="ARBA" id="ARBA00022884"/>
    </source>
</evidence>
<comment type="subunit">
    <text evidence="2">Homotetramer.</text>
</comment>
<evidence type="ECO:0000259" key="7">
    <source>
        <dbReference type="SMART" id="SM00829"/>
    </source>
</evidence>
<dbReference type="GO" id="GO:0003723">
    <property type="term" value="F:RNA binding"/>
    <property type="evidence" value="ECO:0007669"/>
    <property type="project" value="UniProtKB-KW"/>
</dbReference>
<keyword evidence="4" id="KW-0521">NADP</keyword>
<dbReference type="Pfam" id="PF13602">
    <property type="entry name" value="ADH_zinc_N_2"/>
    <property type="match status" value="1"/>
</dbReference>
<evidence type="ECO:0000256" key="3">
    <source>
        <dbReference type="ARBA" id="ARBA00022490"/>
    </source>
</evidence>
<gene>
    <name evidence="8" type="ORF">FKV25_05720</name>
</gene>
<evidence type="ECO:0000313" key="8">
    <source>
        <dbReference type="EMBL" id="TQD47588.1"/>
    </source>
</evidence>
<evidence type="ECO:0000256" key="6">
    <source>
        <dbReference type="RuleBase" id="RU364000"/>
    </source>
</evidence>
<accession>A0A508AIS4</accession>
<comment type="caution">
    <text evidence="8">The sequence shown here is derived from an EMBL/GenBank/DDBJ whole genome shotgun (WGS) entry which is preliminary data.</text>
</comment>
<comment type="subcellular location">
    <subcellularLocation>
        <location evidence="1">Cytoplasm</location>
    </subcellularLocation>
</comment>
<keyword evidence="6" id="KW-0862">Zinc</keyword>
<dbReference type="Gene3D" id="3.90.180.10">
    <property type="entry name" value="Medium-chain alcohol dehydrogenases, catalytic domain"/>
    <property type="match status" value="1"/>
</dbReference>
<dbReference type="InterPro" id="IPR002364">
    <property type="entry name" value="Quin_OxRdtase/zeta-crystal_CS"/>
</dbReference>
<dbReference type="EMBL" id="VICE01000054">
    <property type="protein sequence ID" value="TQD47588.1"/>
    <property type="molecule type" value="Genomic_DNA"/>
</dbReference>
<dbReference type="GO" id="GO:0005737">
    <property type="term" value="C:cytoplasm"/>
    <property type="evidence" value="ECO:0007669"/>
    <property type="project" value="UniProtKB-SubCell"/>
</dbReference>
<dbReference type="Pfam" id="PF08240">
    <property type="entry name" value="ADH_N"/>
    <property type="match status" value="1"/>
</dbReference>
<evidence type="ECO:0000256" key="4">
    <source>
        <dbReference type="ARBA" id="ARBA00022857"/>
    </source>
</evidence>
<name>A0A508AIS4_9GAMM</name>
<comment type="similarity">
    <text evidence="6">Belongs to the zinc-containing alcohol dehydrogenase family. Quinone oxidoreductase subfamily.</text>
</comment>
<dbReference type="InterPro" id="IPR020843">
    <property type="entry name" value="ER"/>
</dbReference>
<dbReference type="RefSeq" id="WP_141517835.1">
    <property type="nucleotide sequence ID" value="NZ_VICE01000054.1"/>
</dbReference>
<dbReference type="CDD" id="cd08252">
    <property type="entry name" value="AL_MDR"/>
    <property type="match status" value="1"/>
</dbReference>
<dbReference type="SUPFAM" id="SSF51735">
    <property type="entry name" value="NAD(P)-binding Rossmann-fold domains"/>
    <property type="match status" value="1"/>
</dbReference>
<keyword evidence="6" id="KW-0479">Metal-binding</keyword>
<dbReference type="OrthoDB" id="9785812at2"/>
<dbReference type="GO" id="GO:0016491">
    <property type="term" value="F:oxidoreductase activity"/>
    <property type="evidence" value="ECO:0007669"/>
    <property type="project" value="UniProtKB-KW"/>
</dbReference>
<dbReference type="SMART" id="SM00829">
    <property type="entry name" value="PKS_ER"/>
    <property type="match status" value="1"/>
</dbReference>
<dbReference type="Gene3D" id="3.40.50.720">
    <property type="entry name" value="NAD(P)-binding Rossmann-like Domain"/>
    <property type="match status" value="1"/>
</dbReference>
<dbReference type="GO" id="GO:0008270">
    <property type="term" value="F:zinc ion binding"/>
    <property type="evidence" value="ECO:0007669"/>
    <property type="project" value="InterPro"/>
</dbReference>
<feature type="domain" description="Enoyl reductase (ER)" evidence="7">
    <location>
        <begin position="10"/>
        <end position="333"/>
    </location>
</feature>
<keyword evidence="5" id="KW-0694">RNA-binding</keyword>
<keyword evidence="6" id="KW-0560">Oxidoreductase</keyword>
<protein>
    <recommendedName>
        <fullName evidence="6">Zinc-type alcohol dehydrogenase-like protein</fullName>
    </recommendedName>
</protein>
<dbReference type="InterPro" id="IPR051603">
    <property type="entry name" value="Zinc-ADH_QOR/CCCR"/>
</dbReference>
<reference evidence="8 9" key="1">
    <citation type="submission" date="2019-06" db="EMBL/GenBank/DDBJ databases">
        <title>Lysobacter alkalisoli sp. nov. isolated from saline soil.</title>
        <authorList>
            <person name="Sun J.-Q."/>
            <person name="Xu L."/>
        </authorList>
    </citation>
    <scope>NUCLEOTIDE SEQUENCE [LARGE SCALE GENOMIC DNA]</scope>
    <source>
        <strain evidence="8 9">JCM 31130</strain>
    </source>
</reference>
<dbReference type="Proteomes" id="UP000318212">
    <property type="component" value="Unassembled WGS sequence"/>
</dbReference>
<dbReference type="InterPro" id="IPR036291">
    <property type="entry name" value="NAD(P)-bd_dom_sf"/>
</dbReference>
<organism evidence="8 9">
    <name type="scientific">Marilutibacter aestuarii</name>
    <dbReference type="NCBI Taxonomy" id="1706195"/>
    <lineage>
        <taxon>Bacteria</taxon>
        <taxon>Pseudomonadati</taxon>
        <taxon>Pseudomonadota</taxon>
        <taxon>Gammaproteobacteria</taxon>
        <taxon>Lysobacterales</taxon>
        <taxon>Lysobacteraceae</taxon>
        <taxon>Marilutibacter</taxon>
    </lineage>
</organism>
<evidence type="ECO:0000256" key="1">
    <source>
        <dbReference type="ARBA" id="ARBA00004496"/>
    </source>
</evidence>
<proteinExistence type="inferred from homology"/>
<sequence>MKAVGYQTPSPIDAADALLDIELPEPTPGPRDLLVDVHAVSVNPVDTKVRRSASPDGSPYKVLGWDVAGVVRAVGAEATLFKPGDRVWYAGSIARPGGNSERHVVDERIVGRMPRSLDFAQAAALPLTAITAWELLFDRLGVARDGGEGQALLVVGAAGGVGSILVQLARRLTRLKVIGTASREETRQWVASLGAHAVVDHRQPLSEALVAIGVPQVDYIASLTHSGSHFPQLVEALAPQGRIGLIDDPDSLDARLLKRKSASLHWEFMFARPLFGTPDMIEQHRLLDTVADLVDEGVLRTTMGEHFGRIDAANLKRAHALLESGRARGKIVLEGFGA</sequence>
<dbReference type="PROSITE" id="PS01162">
    <property type="entry name" value="QOR_ZETA_CRYSTAL"/>
    <property type="match status" value="1"/>
</dbReference>
<keyword evidence="3" id="KW-0963">Cytoplasm</keyword>
<evidence type="ECO:0000256" key="2">
    <source>
        <dbReference type="ARBA" id="ARBA00011881"/>
    </source>
</evidence>
<evidence type="ECO:0000313" key="9">
    <source>
        <dbReference type="Proteomes" id="UP000318212"/>
    </source>
</evidence>
<dbReference type="PANTHER" id="PTHR44154">
    <property type="entry name" value="QUINONE OXIDOREDUCTASE"/>
    <property type="match status" value="1"/>
</dbReference>
<dbReference type="InterPro" id="IPR011032">
    <property type="entry name" value="GroES-like_sf"/>
</dbReference>
<dbReference type="NCBIfam" id="TIGR02817">
    <property type="entry name" value="adh_fam_1"/>
    <property type="match status" value="1"/>
</dbReference>
<dbReference type="SUPFAM" id="SSF50129">
    <property type="entry name" value="GroES-like"/>
    <property type="match status" value="1"/>
</dbReference>
<dbReference type="AlphaFoldDB" id="A0A508AIS4"/>